<dbReference type="PANTHER" id="PTHR13421:SF16">
    <property type="entry name" value="SNRNA-ACTIVATING PROTEIN COMPLEX SUBUNIT 3"/>
    <property type="match status" value="1"/>
</dbReference>
<comment type="subcellular location">
    <subcellularLocation>
        <location evidence="1">Nucleus</location>
    </subcellularLocation>
</comment>
<dbReference type="GO" id="GO:0000978">
    <property type="term" value="F:RNA polymerase II cis-regulatory region sequence-specific DNA binding"/>
    <property type="evidence" value="ECO:0007669"/>
    <property type="project" value="TreeGrafter"/>
</dbReference>
<dbReference type="GO" id="GO:0042796">
    <property type="term" value="P:snRNA transcription by RNA polymerase III"/>
    <property type="evidence" value="ECO:0007669"/>
    <property type="project" value="TreeGrafter"/>
</dbReference>
<dbReference type="GO" id="GO:0005634">
    <property type="term" value="C:nucleus"/>
    <property type="evidence" value="ECO:0007669"/>
    <property type="project" value="UniProtKB-SubCell"/>
</dbReference>
<gene>
    <name evidence="9" type="ORF">GH714_039569</name>
</gene>
<dbReference type="GO" id="GO:0042795">
    <property type="term" value="P:snRNA transcription by RNA polymerase II"/>
    <property type="evidence" value="ECO:0007669"/>
    <property type="project" value="TreeGrafter"/>
</dbReference>
<keyword evidence="6" id="KW-0539">Nucleus</keyword>
<feature type="region of interest" description="Disordered" evidence="7">
    <location>
        <begin position="146"/>
        <end position="184"/>
    </location>
</feature>
<organism evidence="9 10">
    <name type="scientific">Hevea brasiliensis</name>
    <name type="common">Para rubber tree</name>
    <name type="synonym">Siphonia brasiliensis</name>
    <dbReference type="NCBI Taxonomy" id="3981"/>
    <lineage>
        <taxon>Eukaryota</taxon>
        <taxon>Viridiplantae</taxon>
        <taxon>Streptophyta</taxon>
        <taxon>Embryophyta</taxon>
        <taxon>Tracheophyta</taxon>
        <taxon>Spermatophyta</taxon>
        <taxon>Magnoliopsida</taxon>
        <taxon>eudicotyledons</taxon>
        <taxon>Gunneridae</taxon>
        <taxon>Pentapetalae</taxon>
        <taxon>rosids</taxon>
        <taxon>fabids</taxon>
        <taxon>Malpighiales</taxon>
        <taxon>Euphorbiaceae</taxon>
        <taxon>Crotonoideae</taxon>
        <taxon>Micrandreae</taxon>
        <taxon>Hevea</taxon>
    </lineage>
</organism>
<feature type="domain" description="MYB-CC type transcription factor LHEQLE-containing" evidence="8">
    <location>
        <begin position="457"/>
        <end position="502"/>
    </location>
</feature>
<evidence type="ECO:0000313" key="10">
    <source>
        <dbReference type="Proteomes" id="UP000467840"/>
    </source>
</evidence>
<keyword evidence="3" id="KW-0805">Transcription regulation</keyword>
<keyword evidence="4" id="KW-0238">DNA-binding</keyword>
<feature type="region of interest" description="Disordered" evidence="7">
    <location>
        <begin position="419"/>
        <end position="451"/>
    </location>
</feature>
<evidence type="ECO:0000313" key="9">
    <source>
        <dbReference type="EMBL" id="KAF2312682.1"/>
    </source>
</evidence>
<protein>
    <recommendedName>
        <fullName evidence="8">MYB-CC type transcription factor LHEQLE-containing domain-containing protein</fullName>
    </recommendedName>
</protein>
<dbReference type="Pfam" id="PF14379">
    <property type="entry name" value="Myb_CC_LHEQLE"/>
    <property type="match status" value="1"/>
</dbReference>
<evidence type="ECO:0000259" key="8">
    <source>
        <dbReference type="Pfam" id="PF14379"/>
    </source>
</evidence>
<dbReference type="Pfam" id="PF12251">
    <property type="entry name" value="SNAPC3"/>
    <property type="match status" value="1"/>
</dbReference>
<evidence type="ECO:0000256" key="4">
    <source>
        <dbReference type="ARBA" id="ARBA00023125"/>
    </source>
</evidence>
<dbReference type="InterPro" id="IPR022042">
    <property type="entry name" value="snRNA-activating_su3"/>
</dbReference>
<feature type="region of interest" description="Disordered" evidence="7">
    <location>
        <begin position="90"/>
        <end position="129"/>
    </location>
</feature>
<feature type="compositionally biased region" description="Gly residues" evidence="7">
    <location>
        <begin position="426"/>
        <end position="435"/>
    </location>
</feature>
<dbReference type="GO" id="GO:0001006">
    <property type="term" value="F:RNA polymerase III type 3 promoter sequence-specific DNA binding"/>
    <property type="evidence" value="ECO:0007669"/>
    <property type="project" value="TreeGrafter"/>
</dbReference>
<comment type="similarity">
    <text evidence="2">Belongs to the SNAPC3/SRD2 family.</text>
</comment>
<proteinExistence type="inferred from homology"/>
<sequence>MEMINSRDGDGDQEMNVSIARGGPIYVPNLVGPLTRVSDFESALFYELEDLKDELCLHAISPSNDDNILIDELKIYSDEDLVEMALKETLNDEKNESSLRPSSKGLIARDSSNNTDLESSELGDPSATLESLNGETYCNGKIANKKSRKRQRLLKSSDGSHSGTSCNGTINNNNSRKGKGKKANKCDVDESCFAKVDEVLKIKQKQDQDKATVRLHSFNCKANKGAIPSSEPESGERLKMLLSSNSGKQQLKPSNVQEHIPVHHPEVVLCIEVYHNIRHWLKTQEFLVLGRQMLTEMRDRIYCMTDQVMQKAGHYDPSGYFLIEDVFCNDTRDPSAIDYSEPIFDWLTNSKDDALRKWECIISGELQRKQKAVIGEVTTSQLPQFRRVDMQKTRFCDLRFRLGAGYLYCHQAKSTSCSEANSAPPGGAGPAGGNGIKALGSNSSPTVTTSDMNEGYEVKEALRVQMEVQSKLYLQVEAQKHLQIRQDAEQRYLAMLERACKMLADQFIGGSPAGSNKQMLSLDSTTASLIWNEVKVRTSGVNMSPVDPHGINGIDSSSGNLEIVDLNF</sequence>
<feature type="compositionally biased region" description="Polar residues" evidence="7">
    <location>
        <begin position="440"/>
        <end position="451"/>
    </location>
</feature>
<evidence type="ECO:0000256" key="6">
    <source>
        <dbReference type="ARBA" id="ARBA00023242"/>
    </source>
</evidence>
<dbReference type="InterPro" id="IPR025756">
    <property type="entry name" value="Myb_CC_LHEQLE"/>
</dbReference>
<evidence type="ECO:0000256" key="1">
    <source>
        <dbReference type="ARBA" id="ARBA00004123"/>
    </source>
</evidence>
<dbReference type="GO" id="GO:0019185">
    <property type="term" value="C:snRNA-activating protein complex"/>
    <property type="evidence" value="ECO:0007669"/>
    <property type="project" value="TreeGrafter"/>
</dbReference>
<dbReference type="AlphaFoldDB" id="A0A6A6MG63"/>
<name>A0A6A6MG63_HEVBR</name>
<evidence type="ECO:0000256" key="2">
    <source>
        <dbReference type="ARBA" id="ARBA00010410"/>
    </source>
</evidence>
<evidence type="ECO:0000256" key="7">
    <source>
        <dbReference type="SAM" id="MobiDB-lite"/>
    </source>
</evidence>
<keyword evidence="5" id="KW-0804">Transcription</keyword>
<keyword evidence="10" id="KW-1185">Reference proteome</keyword>
<reference evidence="9 10" key="1">
    <citation type="journal article" date="2020" name="Mol. Plant">
        <title>The Chromosome-Based Rubber Tree Genome Provides New Insights into Spurge Genome Evolution and Rubber Biosynthesis.</title>
        <authorList>
            <person name="Liu J."/>
            <person name="Shi C."/>
            <person name="Shi C.C."/>
            <person name="Li W."/>
            <person name="Zhang Q.J."/>
            <person name="Zhang Y."/>
            <person name="Li K."/>
            <person name="Lu H.F."/>
            <person name="Shi C."/>
            <person name="Zhu S.T."/>
            <person name="Xiao Z.Y."/>
            <person name="Nan H."/>
            <person name="Yue Y."/>
            <person name="Zhu X.G."/>
            <person name="Wu Y."/>
            <person name="Hong X.N."/>
            <person name="Fan G.Y."/>
            <person name="Tong Y."/>
            <person name="Zhang D."/>
            <person name="Mao C.L."/>
            <person name="Liu Y.L."/>
            <person name="Hao S.J."/>
            <person name="Liu W.Q."/>
            <person name="Lv M.Q."/>
            <person name="Zhang H.B."/>
            <person name="Liu Y."/>
            <person name="Hu-Tang G.R."/>
            <person name="Wang J.P."/>
            <person name="Wang J.H."/>
            <person name="Sun Y.H."/>
            <person name="Ni S.B."/>
            <person name="Chen W.B."/>
            <person name="Zhang X.C."/>
            <person name="Jiao Y.N."/>
            <person name="Eichler E.E."/>
            <person name="Li G.H."/>
            <person name="Liu X."/>
            <person name="Gao L.Z."/>
        </authorList>
    </citation>
    <scope>NUCLEOTIDE SEQUENCE [LARGE SCALE GENOMIC DNA]</scope>
    <source>
        <strain evidence="10">cv. GT1</strain>
        <tissue evidence="9">Leaf</tissue>
    </source>
</reference>
<accession>A0A6A6MG63</accession>
<dbReference type="GO" id="GO:0003681">
    <property type="term" value="F:bent DNA binding"/>
    <property type="evidence" value="ECO:0007669"/>
    <property type="project" value="TreeGrafter"/>
</dbReference>
<dbReference type="GO" id="GO:0001046">
    <property type="term" value="F:core promoter sequence-specific DNA binding"/>
    <property type="evidence" value="ECO:0007669"/>
    <property type="project" value="TreeGrafter"/>
</dbReference>
<feature type="compositionally biased region" description="Polar residues" evidence="7">
    <location>
        <begin position="159"/>
        <end position="170"/>
    </location>
</feature>
<dbReference type="PANTHER" id="PTHR13421">
    <property type="entry name" value="SNRNA-ACTIVATING PROTEIN COMPLEX SUBUNIT 3"/>
    <property type="match status" value="1"/>
</dbReference>
<dbReference type="EMBL" id="JAAGAX010000006">
    <property type="protein sequence ID" value="KAF2312682.1"/>
    <property type="molecule type" value="Genomic_DNA"/>
</dbReference>
<evidence type="ECO:0000256" key="3">
    <source>
        <dbReference type="ARBA" id="ARBA00023015"/>
    </source>
</evidence>
<comment type="caution">
    <text evidence="9">The sequence shown here is derived from an EMBL/GenBank/DDBJ whole genome shotgun (WGS) entry which is preliminary data.</text>
</comment>
<dbReference type="Proteomes" id="UP000467840">
    <property type="component" value="Chromosome 14"/>
</dbReference>
<evidence type="ECO:0000256" key="5">
    <source>
        <dbReference type="ARBA" id="ARBA00023163"/>
    </source>
</evidence>